<keyword evidence="4" id="KW-1185">Reference proteome</keyword>
<feature type="region of interest" description="Disordered" evidence="1">
    <location>
        <begin position="119"/>
        <end position="140"/>
    </location>
</feature>
<keyword evidence="2" id="KW-1133">Transmembrane helix</keyword>
<organism evidence="3 4">
    <name type="scientific">Tegillarca granosa</name>
    <name type="common">Malaysian cockle</name>
    <name type="synonym">Anadara granosa</name>
    <dbReference type="NCBI Taxonomy" id="220873"/>
    <lineage>
        <taxon>Eukaryota</taxon>
        <taxon>Metazoa</taxon>
        <taxon>Spiralia</taxon>
        <taxon>Lophotrochozoa</taxon>
        <taxon>Mollusca</taxon>
        <taxon>Bivalvia</taxon>
        <taxon>Autobranchia</taxon>
        <taxon>Pteriomorphia</taxon>
        <taxon>Arcoida</taxon>
        <taxon>Arcoidea</taxon>
        <taxon>Arcidae</taxon>
        <taxon>Tegillarca</taxon>
    </lineage>
</organism>
<keyword evidence="2" id="KW-0812">Transmembrane</keyword>
<comment type="caution">
    <text evidence="3">The sequence shown here is derived from an EMBL/GenBank/DDBJ whole genome shotgun (WGS) entry which is preliminary data.</text>
</comment>
<dbReference type="EMBL" id="JARBDR010000918">
    <property type="protein sequence ID" value="KAJ8302043.1"/>
    <property type="molecule type" value="Genomic_DNA"/>
</dbReference>
<feature type="transmembrane region" description="Helical" evidence="2">
    <location>
        <begin position="204"/>
        <end position="223"/>
    </location>
</feature>
<sequence>MIRAIYLTKQMAESGGDNSRFNFDTDNETALEYVNPALQLDDENESVPAKQEPFKLPPPPKEPHTKTLNESTEKHTENNNKVNENASGTYPVYYNNANGNIVVTHEQPATTVDQANPVIQTSNTSPQNEPGPQRWRDVPSRQRPLTTKRLRLLKIFGIIAAFVFFPLGIPAAIFAFKAETELHAGILKGSIDTAQKCAKRSERLIIFSWMFAILVAVITFALVERSLLTHDEKNSVRNRIMPP</sequence>
<accession>A0ABQ9E9L8</accession>
<keyword evidence="2" id="KW-0472">Membrane</keyword>
<dbReference type="Proteomes" id="UP001217089">
    <property type="component" value="Unassembled WGS sequence"/>
</dbReference>
<feature type="compositionally biased region" description="Polar residues" evidence="1">
    <location>
        <begin position="119"/>
        <end position="130"/>
    </location>
</feature>
<protein>
    <submittedName>
        <fullName evidence="3">Uncharacterized protein</fullName>
    </submittedName>
</protein>
<feature type="region of interest" description="Disordered" evidence="1">
    <location>
        <begin position="39"/>
        <end position="87"/>
    </location>
</feature>
<evidence type="ECO:0000313" key="4">
    <source>
        <dbReference type="Proteomes" id="UP001217089"/>
    </source>
</evidence>
<feature type="transmembrane region" description="Helical" evidence="2">
    <location>
        <begin position="152"/>
        <end position="176"/>
    </location>
</feature>
<feature type="compositionally biased region" description="Basic and acidic residues" evidence="1">
    <location>
        <begin position="61"/>
        <end position="78"/>
    </location>
</feature>
<reference evidence="3 4" key="1">
    <citation type="submission" date="2022-12" db="EMBL/GenBank/DDBJ databases">
        <title>Chromosome-level genome of Tegillarca granosa.</title>
        <authorList>
            <person name="Kim J."/>
        </authorList>
    </citation>
    <scope>NUCLEOTIDE SEQUENCE [LARGE SCALE GENOMIC DNA]</scope>
    <source>
        <strain evidence="3">Teg-2019</strain>
        <tissue evidence="3">Adductor muscle</tissue>
    </source>
</reference>
<evidence type="ECO:0000313" key="3">
    <source>
        <dbReference type="EMBL" id="KAJ8302043.1"/>
    </source>
</evidence>
<proteinExistence type="predicted"/>
<evidence type="ECO:0000256" key="1">
    <source>
        <dbReference type="SAM" id="MobiDB-lite"/>
    </source>
</evidence>
<gene>
    <name evidence="3" type="ORF">KUTeg_021030</name>
</gene>
<name>A0ABQ9E9L8_TEGGR</name>
<evidence type="ECO:0000256" key="2">
    <source>
        <dbReference type="SAM" id="Phobius"/>
    </source>
</evidence>